<name>A0A6N9YIM0_9ACTN</name>
<evidence type="ECO:0000313" key="4">
    <source>
        <dbReference type="Proteomes" id="UP000469185"/>
    </source>
</evidence>
<dbReference type="RefSeq" id="WP_163816784.1">
    <property type="nucleotide sequence ID" value="NZ_JAAGOB010000002.1"/>
</dbReference>
<sequence length="507" mass="53171">MLRFAVLGLSHEANTFSAHPVNAAVFEAAGVLRGEEIVARNAGGSSTLAGYLAAGEKHGVELVPLVATDLTPSGPIEADAIEYRTEELLTAITEHGPFDGVLADLHGAAVADGIPDLDGYLLRRIRQVVGPDVLIGVSLDLHANISAEMCEFSDVLNTYRTNPHVDAREAAEEVAGLVIRTVRGEIRPTQAFVPIPALINILCQNTDEPPMRDVMDDVRTLMTRPGVLSATVAEGYPYADVPEMGMSAVVITDDDPAAAARYAEELASTVWERREQFDTRAPSADEAIASTRQAAKTPVLLLDVGDNIGGGSPGDSVTLLNAARAADFPDLLVIVVDPAAAAACTAAGVGSTVELSIGAKTDPSTGPAVRARATVLALHHGTYQATEPVHGGRSHFEAGPTAAALLDSGQTVILISNAVLPLTTAQLSTVGLKPSDFTAIVAKGVHSPLAGYGPHVAQIIRVDTPGITAANVRQFTYRNRRRPLYPLEATTFTVPRTQPNHTLEGSL</sequence>
<dbReference type="Proteomes" id="UP000469185">
    <property type="component" value="Unassembled WGS sequence"/>
</dbReference>
<protein>
    <submittedName>
        <fullName evidence="3">M81 family metallopeptidase</fullName>
    </submittedName>
</protein>
<evidence type="ECO:0000313" key="3">
    <source>
        <dbReference type="EMBL" id="NED94760.1"/>
    </source>
</evidence>
<dbReference type="Pfam" id="PF07364">
    <property type="entry name" value="DUF1485"/>
    <property type="match status" value="1"/>
</dbReference>
<accession>A0A6N9YIM0</accession>
<dbReference type="PIRSF" id="PIRSF012702">
    <property type="entry name" value="UCP012702"/>
    <property type="match status" value="1"/>
</dbReference>
<proteinExistence type="predicted"/>
<dbReference type="Pfam" id="PF07171">
    <property type="entry name" value="MlrC_C"/>
    <property type="match status" value="1"/>
</dbReference>
<comment type="caution">
    <text evidence="3">The sequence shown here is derived from an EMBL/GenBank/DDBJ whole genome shotgun (WGS) entry which is preliminary data.</text>
</comment>
<dbReference type="InterPro" id="IPR009197">
    <property type="entry name" value="MlrC"/>
</dbReference>
<dbReference type="EMBL" id="JAAGOB010000002">
    <property type="protein sequence ID" value="NED94760.1"/>
    <property type="molecule type" value="Genomic_DNA"/>
</dbReference>
<keyword evidence="4" id="KW-1185">Reference proteome</keyword>
<dbReference type="AlphaFoldDB" id="A0A6N9YIM0"/>
<feature type="domain" description="Microcystin LR degradation protein MlrC N-terminal" evidence="2">
    <location>
        <begin position="3"/>
        <end position="290"/>
    </location>
</feature>
<reference evidence="3 4" key="1">
    <citation type="submission" date="2020-02" db="EMBL/GenBank/DDBJ databases">
        <authorList>
            <person name="Li X.-J."/>
            <person name="Feng X.-M."/>
        </authorList>
    </citation>
    <scope>NUCLEOTIDE SEQUENCE [LARGE SCALE GENOMIC DNA]</scope>
    <source>
        <strain evidence="3 4">CGMCC 4.7225</strain>
    </source>
</reference>
<dbReference type="InterPro" id="IPR015995">
    <property type="entry name" value="MlrC_N"/>
</dbReference>
<organism evidence="3 4">
    <name type="scientific">Phytoactinopolyspora alkaliphila</name>
    <dbReference type="NCBI Taxonomy" id="1783498"/>
    <lineage>
        <taxon>Bacteria</taxon>
        <taxon>Bacillati</taxon>
        <taxon>Actinomycetota</taxon>
        <taxon>Actinomycetes</taxon>
        <taxon>Jiangellales</taxon>
        <taxon>Jiangellaceae</taxon>
        <taxon>Phytoactinopolyspora</taxon>
    </lineage>
</organism>
<feature type="domain" description="Microcystin LR degradation protein MlrC C-terminal" evidence="1">
    <location>
        <begin position="301"/>
        <end position="479"/>
    </location>
</feature>
<dbReference type="InterPro" id="IPR010799">
    <property type="entry name" value="MlrC_C"/>
</dbReference>
<gene>
    <name evidence="3" type="ORF">G1H11_05490</name>
</gene>
<evidence type="ECO:0000259" key="1">
    <source>
        <dbReference type="Pfam" id="PF07171"/>
    </source>
</evidence>
<evidence type="ECO:0000259" key="2">
    <source>
        <dbReference type="Pfam" id="PF07364"/>
    </source>
</evidence>